<dbReference type="SMART" id="SM00567">
    <property type="entry name" value="EZ_HEAT"/>
    <property type="match status" value="3"/>
</dbReference>
<dbReference type="AlphaFoldDB" id="A0A2M7SB77"/>
<feature type="transmembrane region" description="Helical" evidence="1">
    <location>
        <begin position="115"/>
        <end position="135"/>
    </location>
</feature>
<name>A0A2M7SB77_9BACT</name>
<dbReference type="GO" id="GO:0016491">
    <property type="term" value="F:oxidoreductase activity"/>
    <property type="evidence" value="ECO:0007669"/>
    <property type="project" value="TreeGrafter"/>
</dbReference>
<accession>A0A2M7SB77</accession>
<reference evidence="3" key="1">
    <citation type="submission" date="2017-09" db="EMBL/GenBank/DDBJ databases">
        <title>Depth-based differentiation of microbial function through sediment-hosted aquifers and enrichment of novel symbionts in the deep terrestrial subsurface.</title>
        <authorList>
            <person name="Probst A.J."/>
            <person name="Ladd B."/>
            <person name="Jarett J.K."/>
            <person name="Geller-Mcgrath D.E."/>
            <person name="Sieber C.M.K."/>
            <person name="Emerson J.B."/>
            <person name="Anantharaman K."/>
            <person name="Thomas B.C."/>
            <person name="Malmstrom R."/>
            <person name="Stieglmeier M."/>
            <person name="Klingl A."/>
            <person name="Woyke T."/>
            <person name="Ryan C.M."/>
            <person name="Banfield J.F."/>
        </authorList>
    </citation>
    <scope>NUCLEOTIDE SEQUENCE [LARGE SCALE GENOMIC DNA]</scope>
</reference>
<dbReference type="Pfam" id="PF13646">
    <property type="entry name" value="HEAT_2"/>
    <property type="match status" value="1"/>
</dbReference>
<protein>
    <recommendedName>
        <fullName evidence="4">HEAT repeat domain-containing protein</fullName>
    </recommendedName>
</protein>
<evidence type="ECO:0008006" key="4">
    <source>
        <dbReference type="Google" id="ProtNLM"/>
    </source>
</evidence>
<evidence type="ECO:0000256" key="1">
    <source>
        <dbReference type="SAM" id="Phobius"/>
    </source>
</evidence>
<gene>
    <name evidence="2" type="ORF">COY52_06190</name>
</gene>
<dbReference type="Proteomes" id="UP000229307">
    <property type="component" value="Unassembled WGS sequence"/>
</dbReference>
<comment type="caution">
    <text evidence="2">The sequence shown here is derived from an EMBL/GenBank/DDBJ whole genome shotgun (WGS) entry which is preliminary data.</text>
</comment>
<organism evidence="2 3">
    <name type="scientific">Candidatus Desantisbacteria bacterium CG_4_10_14_0_8_um_filter_48_22</name>
    <dbReference type="NCBI Taxonomy" id="1974543"/>
    <lineage>
        <taxon>Bacteria</taxon>
        <taxon>Candidatus Desantisiibacteriota</taxon>
    </lineage>
</organism>
<keyword evidence="1" id="KW-0812">Transmembrane</keyword>
<dbReference type="InterPro" id="IPR016024">
    <property type="entry name" value="ARM-type_fold"/>
</dbReference>
<dbReference type="EMBL" id="PFMR01000168">
    <property type="protein sequence ID" value="PIZ16751.1"/>
    <property type="molecule type" value="Genomic_DNA"/>
</dbReference>
<proteinExistence type="predicted"/>
<feature type="transmembrane region" description="Helical" evidence="1">
    <location>
        <begin position="147"/>
        <end position="168"/>
    </location>
</feature>
<keyword evidence="1" id="KW-0472">Membrane</keyword>
<keyword evidence="1" id="KW-1133">Transmembrane helix</keyword>
<dbReference type="PANTHER" id="PTHR12697:SF5">
    <property type="entry name" value="DEOXYHYPUSINE HYDROXYLASE"/>
    <property type="match status" value="1"/>
</dbReference>
<dbReference type="PANTHER" id="PTHR12697">
    <property type="entry name" value="PBS LYASE HEAT-LIKE PROTEIN"/>
    <property type="match status" value="1"/>
</dbReference>
<dbReference type="Gene3D" id="1.25.10.10">
    <property type="entry name" value="Leucine-rich Repeat Variant"/>
    <property type="match status" value="1"/>
</dbReference>
<dbReference type="InterPro" id="IPR004155">
    <property type="entry name" value="PBS_lyase_HEAT"/>
</dbReference>
<evidence type="ECO:0000313" key="2">
    <source>
        <dbReference type="EMBL" id="PIZ16751.1"/>
    </source>
</evidence>
<dbReference type="InterPro" id="IPR011989">
    <property type="entry name" value="ARM-like"/>
</dbReference>
<evidence type="ECO:0000313" key="3">
    <source>
        <dbReference type="Proteomes" id="UP000229307"/>
    </source>
</evidence>
<dbReference type="SUPFAM" id="SSF48371">
    <property type="entry name" value="ARM repeat"/>
    <property type="match status" value="1"/>
</dbReference>
<sequence>MENIEECINGLNSRDSKTRKHSYFKLVHEIGKQAIPALINTMKSNKYPKNYLSRVWCTIINIGGPEAEEFFMNILRDNNNSYKIDAVAALGEMKAKCAVPFLIESIQDKNFNIRLNSIVALGLIADPAAVPYLRVVLKDSNPKILEIAIFSLIFIGDVDSIIFIRALLNHRLADVRMAALAAMGHMGSKCDLQVLNRMVECDRSGNIRDMVSTVVLAIESMERIPRKVKVITILEITNRTAFDPHNEVFVKGEVEEVGHILRVYARFEEAYNTEFGWVGQEYVEII</sequence>